<protein>
    <submittedName>
        <fullName evidence="2">Uncharacterized protein</fullName>
    </submittedName>
</protein>
<proteinExistence type="predicted"/>
<organism evidence="2 3">
    <name type="scientific">Malus domestica</name>
    <name type="common">Apple</name>
    <name type="synonym">Pyrus malus</name>
    <dbReference type="NCBI Taxonomy" id="3750"/>
    <lineage>
        <taxon>Eukaryota</taxon>
        <taxon>Viridiplantae</taxon>
        <taxon>Streptophyta</taxon>
        <taxon>Embryophyta</taxon>
        <taxon>Tracheophyta</taxon>
        <taxon>Spermatophyta</taxon>
        <taxon>Magnoliopsida</taxon>
        <taxon>eudicotyledons</taxon>
        <taxon>Gunneridae</taxon>
        <taxon>Pentapetalae</taxon>
        <taxon>rosids</taxon>
        <taxon>fabids</taxon>
        <taxon>Rosales</taxon>
        <taxon>Rosaceae</taxon>
        <taxon>Amygdaloideae</taxon>
        <taxon>Maleae</taxon>
        <taxon>Malus</taxon>
    </lineage>
</organism>
<dbReference type="Proteomes" id="UP000290289">
    <property type="component" value="Chromosome 13"/>
</dbReference>
<dbReference type="AlphaFoldDB" id="A0A498I975"/>
<accession>A0A498I975</accession>
<evidence type="ECO:0000256" key="1">
    <source>
        <dbReference type="SAM" id="MobiDB-lite"/>
    </source>
</evidence>
<name>A0A498I975_MALDO</name>
<evidence type="ECO:0000313" key="2">
    <source>
        <dbReference type="EMBL" id="RXH78772.1"/>
    </source>
</evidence>
<evidence type="ECO:0000313" key="3">
    <source>
        <dbReference type="Proteomes" id="UP000290289"/>
    </source>
</evidence>
<dbReference type="EMBL" id="RDQH01000339">
    <property type="protein sequence ID" value="RXH78772.1"/>
    <property type="molecule type" value="Genomic_DNA"/>
</dbReference>
<feature type="region of interest" description="Disordered" evidence="1">
    <location>
        <begin position="1"/>
        <end position="24"/>
    </location>
</feature>
<comment type="caution">
    <text evidence="2">The sequence shown here is derived from an EMBL/GenBank/DDBJ whole genome shotgun (WGS) entry which is preliminary data.</text>
</comment>
<gene>
    <name evidence="2" type="ORF">DVH24_002290</name>
</gene>
<sequence>MFIPRKGGQTGSGTEGRGRQSRFGAGTGRFQFFWRVNGDLITQSVTQLSVISFHPHTLCHSSSLPRPRRHQTQNRCRRRTTHLSIFLLNDISNLENPGPKTTTA</sequence>
<keyword evidence="3" id="KW-1185">Reference proteome</keyword>
<reference evidence="2 3" key="1">
    <citation type="submission" date="2018-10" db="EMBL/GenBank/DDBJ databases">
        <title>A high-quality apple genome assembly.</title>
        <authorList>
            <person name="Hu J."/>
        </authorList>
    </citation>
    <scope>NUCLEOTIDE SEQUENCE [LARGE SCALE GENOMIC DNA]</scope>
    <source>
        <strain evidence="3">cv. HFTH1</strain>
        <tissue evidence="2">Young leaf</tissue>
    </source>
</reference>